<sequence>MTWGATMVYASELSLMLVQSVSALLKVGEVGDVGNRAVGPCLRAGIASCFLTHSILNTFMEPRWTGSALIASTDSADCHGRAIDVEY</sequence>
<evidence type="ECO:0000313" key="2">
    <source>
        <dbReference type="EMBL" id="KAH8103506.1"/>
    </source>
</evidence>
<evidence type="ECO:0000256" key="1">
    <source>
        <dbReference type="SAM" id="SignalP"/>
    </source>
</evidence>
<proteinExistence type="predicted"/>
<accession>A0A8K0UUL5</accession>
<keyword evidence="1" id="KW-0732">Signal</keyword>
<comment type="caution">
    <text evidence="2">The sequence shown here is derived from an EMBL/GenBank/DDBJ whole genome shotgun (WGS) entry which is preliminary data.</text>
</comment>
<evidence type="ECO:0008006" key="4">
    <source>
        <dbReference type="Google" id="ProtNLM"/>
    </source>
</evidence>
<evidence type="ECO:0000313" key="3">
    <source>
        <dbReference type="Proteomes" id="UP000813824"/>
    </source>
</evidence>
<reference evidence="2" key="1">
    <citation type="journal article" date="2021" name="New Phytol.">
        <title>Evolutionary innovations through gain and loss of genes in the ectomycorrhizal Boletales.</title>
        <authorList>
            <person name="Wu G."/>
            <person name="Miyauchi S."/>
            <person name="Morin E."/>
            <person name="Kuo A."/>
            <person name="Drula E."/>
            <person name="Varga T."/>
            <person name="Kohler A."/>
            <person name="Feng B."/>
            <person name="Cao Y."/>
            <person name="Lipzen A."/>
            <person name="Daum C."/>
            <person name="Hundley H."/>
            <person name="Pangilinan J."/>
            <person name="Johnson J."/>
            <person name="Barry K."/>
            <person name="LaButti K."/>
            <person name="Ng V."/>
            <person name="Ahrendt S."/>
            <person name="Min B."/>
            <person name="Choi I.G."/>
            <person name="Park H."/>
            <person name="Plett J.M."/>
            <person name="Magnuson J."/>
            <person name="Spatafora J.W."/>
            <person name="Nagy L.G."/>
            <person name="Henrissat B."/>
            <person name="Grigoriev I.V."/>
            <person name="Yang Z.L."/>
            <person name="Xu J."/>
            <person name="Martin F.M."/>
        </authorList>
    </citation>
    <scope>NUCLEOTIDE SEQUENCE</scope>
    <source>
        <strain evidence="2">KKN 215</strain>
    </source>
</reference>
<dbReference type="EMBL" id="JAEVFJ010000007">
    <property type="protein sequence ID" value="KAH8103506.1"/>
    <property type="molecule type" value="Genomic_DNA"/>
</dbReference>
<dbReference type="AlphaFoldDB" id="A0A8K0UUL5"/>
<protein>
    <recommendedName>
        <fullName evidence="4">Secreted protein</fullName>
    </recommendedName>
</protein>
<gene>
    <name evidence="2" type="ORF">BXZ70DRAFT_926023</name>
</gene>
<dbReference type="Proteomes" id="UP000813824">
    <property type="component" value="Unassembled WGS sequence"/>
</dbReference>
<feature type="chain" id="PRO_5035453578" description="Secreted protein" evidence="1">
    <location>
        <begin position="24"/>
        <end position="87"/>
    </location>
</feature>
<organism evidence="2 3">
    <name type="scientific">Cristinia sonorae</name>
    <dbReference type="NCBI Taxonomy" id="1940300"/>
    <lineage>
        <taxon>Eukaryota</taxon>
        <taxon>Fungi</taxon>
        <taxon>Dikarya</taxon>
        <taxon>Basidiomycota</taxon>
        <taxon>Agaricomycotina</taxon>
        <taxon>Agaricomycetes</taxon>
        <taxon>Agaricomycetidae</taxon>
        <taxon>Agaricales</taxon>
        <taxon>Pleurotineae</taxon>
        <taxon>Stephanosporaceae</taxon>
        <taxon>Cristinia</taxon>
    </lineage>
</organism>
<name>A0A8K0UUL5_9AGAR</name>
<feature type="signal peptide" evidence="1">
    <location>
        <begin position="1"/>
        <end position="23"/>
    </location>
</feature>
<keyword evidence="3" id="KW-1185">Reference proteome</keyword>